<reference evidence="2 3" key="1">
    <citation type="submission" date="2018-11" db="EMBL/GenBank/DDBJ databases">
        <authorList>
            <person name="Li F."/>
        </authorList>
    </citation>
    <scope>NUCLEOTIDE SEQUENCE [LARGE SCALE GENOMIC DNA]</scope>
    <source>
        <strain evidence="2 3">KIS18-7</strain>
    </source>
</reference>
<dbReference type="OrthoDB" id="9937870at2"/>
<evidence type="ECO:0000256" key="1">
    <source>
        <dbReference type="SAM" id="MobiDB-lite"/>
    </source>
</evidence>
<dbReference type="EMBL" id="RJSG01000002">
    <property type="protein sequence ID" value="RNL79168.1"/>
    <property type="molecule type" value="Genomic_DNA"/>
</dbReference>
<organism evidence="2 3">
    <name type="scientific">Nocardioides marmorisolisilvae</name>
    <dbReference type="NCBI Taxonomy" id="1542737"/>
    <lineage>
        <taxon>Bacteria</taxon>
        <taxon>Bacillati</taxon>
        <taxon>Actinomycetota</taxon>
        <taxon>Actinomycetes</taxon>
        <taxon>Propionibacteriales</taxon>
        <taxon>Nocardioidaceae</taxon>
        <taxon>Nocardioides</taxon>
    </lineage>
</organism>
<feature type="region of interest" description="Disordered" evidence="1">
    <location>
        <begin position="1"/>
        <end position="22"/>
    </location>
</feature>
<dbReference type="RefSeq" id="WP_123233670.1">
    <property type="nucleotide sequence ID" value="NZ_RJSG01000002.1"/>
</dbReference>
<evidence type="ECO:0000313" key="3">
    <source>
        <dbReference type="Proteomes" id="UP000277094"/>
    </source>
</evidence>
<proteinExistence type="predicted"/>
<dbReference type="Proteomes" id="UP000277094">
    <property type="component" value="Unassembled WGS sequence"/>
</dbReference>
<name>A0A3N0DU82_9ACTN</name>
<protein>
    <submittedName>
        <fullName evidence="2">Uncharacterized protein</fullName>
    </submittedName>
</protein>
<comment type="caution">
    <text evidence="2">The sequence shown here is derived from an EMBL/GenBank/DDBJ whole genome shotgun (WGS) entry which is preliminary data.</text>
</comment>
<gene>
    <name evidence="2" type="ORF">EFL95_09060</name>
</gene>
<keyword evidence="3" id="KW-1185">Reference proteome</keyword>
<sequence>MRFRNRPKADKAHGNSAATDVHMHTPERVAMTAGIRDLLGLDPNASADEIAAGAVKVAEDAQARRVAEAEFEALPFEEKMAKMLGFPAGMPHDKLGTAIIARLEEMNQRRAEQLTRPRLELSLPTSQAATGREVEMDSMFNSGVVVRIDPWGRNPLAEDARQSLPMDYAAALTEGPVPKLFKAGGDLPAFIASGTDPSILLRLPWNARHAAAKADGAKLFQMVEDLSGDGGFVIAETESVNGAGYIDHEANQEYFIRVSDWVTGKDQDKLNPSPARMKAINSAYDSMFPAEAEAKREAAIAAAQKKAKEKHVAELQAIREGVQRLDARDGYRA</sequence>
<evidence type="ECO:0000313" key="2">
    <source>
        <dbReference type="EMBL" id="RNL79168.1"/>
    </source>
</evidence>
<dbReference type="AlphaFoldDB" id="A0A3N0DU82"/>
<accession>A0A3N0DU82</accession>